<dbReference type="EMBL" id="JARK01001345">
    <property type="protein sequence ID" value="EYC27111.1"/>
    <property type="molecule type" value="Genomic_DNA"/>
</dbReference>
<evidence type="ECO:0000256" key="1">
    <source>
        <dbReference type="SAM" id="Phobius"/>
    </source>
</evidence>
<dbReference type="Proteomes" id="UP000024635">
    <property type="component" value="Unassembled WGS sequence"/>
</dbReference>
<keyword evidence="3" id="KW-1185">Reference proteome</keyword>
<protein>
    <submittedName>
        <fullName evidence="2">Uncharacterized protein</fullName>
    </submittedName>
</protein>
<comment type="caution">
    <text evidence="2">The sequence shown here is derived from an EMBL/GenBank/DDBJ whole genome shotgun (WGS) entry which is preliminary data.</text>
</comment>
<evidence type="ECO:0000313" key="3">
    <source>
        <dbReference type="Proteomes" id="UP000024635"/>
    </source>
</evidence>
<dbReference type="OrthoDB" id="5846026at2759"/>
<keyword evidence="1" id="KW-0472">Membrane</keyword>
<keyword evidence="1" id="KW-1133">Transmembrane helix</keyword>
<dbReference type="AlphaFoldDB" id="A0A016VIL5"/>
<feature type="transmembrane region" description="Helical" evidence="1">
    <location>
        <begin position="163"/>
        <end position="181"/>
    </location>
</feature>
<evidence type="ECO:0000313" key="2">
    <source>
        <dbReference type="EMBL" id="EYC27111.1"/>
    </source>
</evidence>
<organism evidence="2 3">
    <name type="scientific">Ancylostoma ceylanicum</name>
    <dbReference type="NCBI Taxonomy" id="53326"/>
    <lineage>
        <taxon>Eukaryota</taxon>
        <taxon>Metazoa</taxon>
        <taxon>Ecdysozoa</taxon>
        <taxon>Nematoda</taxon>
        <taxon>Chromadorea</taxon>
        <taxon>Rhabditida</taxon>
        <taxon>Rhabditina</taxon>
        <taxon>Rhabditomorpha</taxon>
        <taxon>Strongyloidea</taxon>
        <taxon>Ancylostomatidae</taxon>
        <taxon>Ancylostomatinae</taxon>
        <taxon>Ancylostoma</taxon>
    </lineage>
</organism>
<accession>A0A016VIL5</accession>
<keyword evidence="1" id="KW-0812">Transmembrane</keyword>
<feature type="transmembrane region" description="Helical" evidence="1">
    <location>
        <begin position="31"/>
        <end position="54"/>
    </location>
</feature>
<reference evidence="3" key="1">
    <citation type="journal article" date="2015" name="Nat. Genet.">
        <title>The genome and transcriptome of the zoonotic hookworm Ancylostoma ceylanicum identify infection-specific gene families.</title>
        <authorList>
            <person name="Schwarz E.M."/>
            <person name="Hu Y."/>
            <person name="Antoshechkin I."/>
            <person name="Miller M.M."/>
            <person name="Sternberg P.W."/>
            <person name="Aroian R.V."/>
        </authorList>
    </citation>
    <scope>NUCLEOTIDE SEQUENCE</scope>
    <source>
        <strain evidence="3">HY135</strain>
    </source>
</reference>
<sequence length="182" mass="20878">MFTMGNFGFNVTAETIRYSQNVGMDMVLLNAFAYALEIVFLLLSMLIMTVYLIISRLNRRFHSMLRKSPTIPGRRYDIPWVTSVDNFCRTGQLVAILQIDTTAFLISIERLIATMYIRRYEHMFSSLTHKIGLIVLLSVGLYGSSYYLFYARGDVYKETPQNTLMFIGYAMTATNLTGLVIK</sequence>
<feature type="transmembrane region" description="Helical" evidence="1">
    <location>
        <begin position="131"/>
        <end position="151"/>
    </location>
</feature>
<name>A0A016VIL5_9BILA</name>
<gene>
    <name evidence="2" type="primary">Acey_s0009.g531</name>
    <name evidence="2" type="ORF">Y032_0009g531</name>
</gene>
<proteinExistence type="predicted"/>